<evidence type="ECO:0000256" key="3">
    <source>
        <dbReference type="ARBA" id="ARBA00023163"/>
    </source>
</evidence>
<dbReference type="PROSITE" id="PS50048">
    <property type="entry name" value="ZN2_CY6_FUNGAL_2"/>
    <property type="match status" value="1"/>
</dbReference>
<dbReference type="GO" id="GO:0008270">
    <property type="term" value="F:zinc ion binding"/>
    <property type="evidence" value="ECO:0007669"/>
    <property type="project" value="InterPro"/>
</dbReference>
<dbReference type="GeneID" id="63729479"/>
<keyword evidence="4" id="KW-0539">Nucleus</keyword>
<dbReference type="PANTHER" id="PTHR31644">
    <property type="entry name" value="TRANSCRIPTIONAL ACTIVATOR ARO80-RELATED"/>
    <property type="match status" value="1"/>
</dbReference>
<dbReference type="VEuPathDB" id="FungiDB:ASPVEDRAFT_48221"/>
<dbReference type="InterPro" id="IPR001138">
    <property type="entry name" value="Zn2Cys6_DnaBD"/>
</dbReference>
<dbReference type="SUPFAM" id="SSF57701">
    <property type="entry name" value="Zn2/Cys6 DNA-binding domain"/>
    <property type="match status" value="1"/>
</dbReference>
<dbReference type="Proteomes" id="UP000184073">
    <property type="component" value="Unassembled WGS sequence"/>
</dbReference>
<keyword evidence="8" id="KW-1185">Reference proteome</keyword>
<dbReference type="PANTHER" id="PTHR31644:SF4">
    <property type="entry name" value="ZN(II)2CYS6 TRANSCRIPTION FACTOR (EUROFUNG)"/>
    <property type="match status" value="1"/>
</dbReference>
<name>A0A1L9P3B8_ASPVE</name>
<dbReference type="GO" id="GO:0009074">
    <property type="term" value="P:aromatic amino acid family catabolic process"/>
    <property type="evidence" value="ECO:0007669"/>
    <property type="project" value="TreeGrafter"/>
</dbReference>
<feature type="domain" description="Zn(2)-C6 fungal-type" evidence="6">
    <location>
        <begin position="21"/>
        <end position="54"/>
    </location>
</feature>
<dbReference type="EMBL" id="KV878125">
    <property type="protein sequence ID" value="OJI95934.1"/>
    <property type="molecule type" value="Genomic_DNA"/>
</dbReference>
<gene>
    <name evidence="7" type="ORF">ASPVEDRAFT_48221</name>
</gene>
<evidence type="ECO:0000313" key="7">
    <source>
        <dbReference type="EMBL" id="OJI95934.1"/>
    </source>
</evidence>
<keyword evidence="2" id="KW-0238">DNA-binding</keyword>
<evidence type="ECO:0000256" key="2">
    <source>
        <dbReference type="ARBA" id="ARBA00023125"/>
    </source>
</evidence>
<organism evidence="7 8">
    <name type="scientific">Aspergillus versicolor CBS 583.65</name>
    <dbReference type="NCBI Taxonomy" id="1036611"/>
    <lineage>
        <taxon>Eukaryota</taxon>
        <taxon>Fungi</taxon>
        <taxon>Dikarya</taxon>
        <taxon>Ascomycota</taxon>
        <taxon>Pezizomycotina</taxon>
        <taxon>Eurotiomycetes</taxon>
        <taxon>Eurotiomycetidae</taxon>
        <taxon>Eurotiales</taxon>
        <taxon>Aspergillaceae</taxon>
        <taxon>Aspergillus</taxon>
        <taxon>Aspergillus subgen. Nidulantes</taxon>
    </lineage>
</organism>
<protein>
    <recommendedName>
        <fullName evidence="6">Zn(2)-C6 fungal-type domain-containing protein</fullName>
    </recommendedName>
</protein>
<dbReference type="InterPro" id="IPR052780">
    <property type="entry name" value="AAA_Catabolism_Regulators"/>
</dbReference>
<dbReference type="InterPro" id="IPR036864">
    <property type="entry name" value="Zn2-C6_fun-type_DNA-bd_sf"/>
</dbReference>
<dbReference type="CDD" id="cd00067">
    <property type="entry name" value="GAL4"/>
    <property type="match status" value="1"/>
</dbReference>
<evidence type="ECO:0000256" key="4">
    <source>
        <dbReference type="ARBA" id="ARBA00023242"/>
    </source>
</evidence>
<proteinExistence type="predicted"/>
<reference evidence="8" key="1">
    <citation type="journal article" date="2017" name="Genome Biol.">
        <title>Comparative genomics reveals high biological diversity and specific adaptations in the industrially and medically important fungal genus Aspergillus.</title>
        <authorList>
            <person name="de Vries R.P."/>
            <person name="Riley R."/>
            <person name="Wiebenga A."/>
            <person name="Aguilar-Osorio G."/>
            <person name="Amillis S."/>
            <person name="Uchima C.A."/>
            <person name="Anderluh G."/>
            <person name="Asadollahi M."/>
            <person name="Askin M."/>
            <person name="Barry K."/>
            <person name="Battaglia E."/>
            <person name="Bayram O."/>
            <person name="Benocci T."/>
            <person name="Braus-Stromeyer S.A."/>
            <person name="Caldana C."/>
            <person name="Canovas D."/>
            <person name="Cerqueira G.C."/>
            <person name="Chen F."/>
            <person name="Chen W."/>
            <person name="Choi C."/>
            <person name="Clum A."/>
            <person name="Dos Santos R.A."/>
            <person name="Damasio A.R."/>
            <person name="Diallinas G."/>
            <person name="Emri T."/>
            <person name="Fekete E."/>
            <person name="Flipphi M."/>
            <person name="Freyberg S."/>
            <person name="Gallo A."/>
            <person name="Gournas C."/>
            <person name="Habgood R."/>
            <person name="Hainaut M."/>
            <person name="Harispe M.L."/>
            <person name="Henrissat B."/>
            <person name="Hilden K.S."/>
            <person name="Hope R."/>
            <person name="Hossain A."/>
            <person name="Karabika E."/>
            <person name="Karaffa L."/>
            <person name="Karanyi Z."/>
            <person name="Krasevec N."/>
            <person name="Kuo A."/>
            <person name="Kusch H."/>
            <person name="LaButti K."/>
            <person name="Lagendijk E.L."/>
            <person name="Lapidus A."/>
            <person name="Levasseur A."/>
            <person name="Lindquist E."/>
            <person name="Lipzen A."/>
            <person name="Logrieco A.F."/>
            <person name="MacCabe A."/>
            <person name="Maekelae M.R."/>
            <person name="Malavazi I."/>
            <person name="Melin P."/>
            <person name="Meyer V."/>
            <person name="Mielnichuk N."/>
            <person name="Miskei M."/>
            <person name="Molnar A.P."/>
            <person name="Mule G."/>
            <person name="Ngan C.Y."/>
            <person name="Orejas M."/>
            <person name="Orosz E."/>
            <person name="Ouedraogo J.P."/>
            <person name="Overkamp K.M."/>
            <person name="Park H.-S."/>
            <person name="Perrone G."/>
            <person name="Piumi F."/>
            <person name="Punt P.J."/>
            <person name="Ram A.F."/>
            <person name="Ramon A."/>
            <person name="Rauscher S."/>
            <person name="Record E."/>
            <person name="Riano-Pachon D.M."/>
            <person name="Robert V."/>
            <person name="Roehrig J."/>
            <person name="Ruller R."/>
            <person name="Salamov A."/>
            <person name="Salih N.S."/>
            <person name="Samson R.A."/>
            <person name="Sandor E."/>
            <person name="Sanguinetti M."/>
            <person name="Schuetze T."/>
            <person name="Sepcic K."/>
            <person name="Shelest E."/>
            <person name="Sherlock G."/>
            <person name="Sophianopoulou V."/>
            <person name="Squina F.M."/>
            <person name="Sun H."/>
            <person name="Susca A."/>
            <person name="Todd R.B."/>
            <person name="Tsang A."/>
            <person name="Unkles S.E."/>
            <person name="van de Wiele N."/>
            <person name="van Rossen-Uffink D."/>
            <person name="Oliveira J.V."/>
            <person name="Vesth T.C."/>
            <person name="Visser J."/>
            <person name="Yu J.-H."/>
            <person name="Zhou M."/>
            <person name="Andersen M.R."/>
            <person name="Archer D.B."/>
            <person name="Baker S.E."/>
            <person name="Benoit I."/>
            <person name="Brakhage A.A."/>
            <person name="Braus G.H."/>
            <person name="Fischer R."/>
            <person name="Frisvad J.C."/>
            <person name="Goldman G.H."/>
            <person name="Houbraken J."/>
            <person name="Oakley B."/>
            <person name="Pocsi I."/>
            <person name="Scazzocchio C."/>
            <person name="Seiboth B."/>
            <person name="vanKuyk P.A."/>
            <person name="Wortman J."/>
            <person name="Dyer P.S."/>
            <person name="Grigoriev I.V."/>
        </authorList>
    </citation>
    <scope>NUCLEOTIDE SEQUENCE [LARGE SCALE GENOMIC DNA]</scope>
    <source>
        <strain evidence="8">CBS 583.65</strain>
    </source>
</reference>
<dbReference type="AlphaFoldDB" id="A0A1L9P3B8"/>
<keyword evidence="3" id="KW-0804">Transcription</keyword>
<dbReference type="OrthoDB" id="2262349at2759"/>
<accession>A0A1L9P3B8</accession>
<dbReference type="Gene3D" id="4.10.240.10">
    <property type="entry name" value="Zn(2)-C6 fungal-type DNA-binding domain"/>
    <property type="match status" value="1"/>
</dbReference>
<dbReference type="GO" id="GO:0005634">
    <property type="term" value="C:nucleus"/>
    <property type="evidence" value="ECO:0007669"/>
    <property type="project" value="TreeGrafter"/>
</dbReference>
<dbReference type="GO" id="GO:0000981">
    <property type="term" value="F:DNA-binding transcription factor activity, RNA polymerase II-specific"/>
    <property type="evidence" value="ECO:0007669"/>
    <property type="project" value="InterPro"/>
</dbReference>
<keyword evidence="1" id="KW-0805">Transcription regulation</keyword>
<dbReference type="STRING" id="1036611.A0A1L9P3B8"/>
<evidence type="ECO:0000313" key="8">
    <source>
        <dbReference type="Proteomes" id="UP000184073"/>
    </source>
</evidence>
<sequence length="661" mass="74329">MQRPPRSRAPAQYNFQRVYKACIPCRQRKVKCEPGPDQNHPCKRCRKMDLGCRFSTKQPWSRKKDTENGADTVAHHDFSASEPRQKLPFYNAATMTATTAGGSGQPSPSTSASALATAGFEDSGCISTTVLQKQVASGNDALNILFDAAAQAGSGARAPQTTVSADTASPFDVRSEENVLKIWEGCRFVKMGWFTAEEALLHGIYQPLLLSEWYPLALHFPHESDGWDSDWMLTTHTMRDPPSTGQELPMQDRWREDVVEPTRRSERMSWMLVSSALALAHELGVFDSRDHVSNAKGQDQIAGPDVESYLQDLDLRRQRLPSLLFVTVNLLASRIGCTSIMPDHSKPSNLDRIMVVDLEWARFMTSWADLTVLTRTLRETFFTLTKSNDTQCIDFESLEQWKMQLAAWKDHHHGIESFCYDNILQIEYQYLRVFASSLGVQGIVERVLSDTLPQGTIDATFVSQARQLNMSRNEYEFIEEVIDGACVILTHIVSLSDPRCLPMRVLSRMISSSIFLLKALALGVRKTKLQESLHLLDAAIAALLSNPLDDIHLVSRYATLLKTHVSRLRQTFVSSGQVENQSNEPSQNETSDLNELEQPPQTEITWDPDMMHWSDQVDFNDWLSLPLDPLMAPFGSWDGGQGDLGLESDCLDLDFIWNLPP</sequence>
<evidence type="ECO:0000256" key="1">
    <source>
        <dbReference type="ARBA" id="ARBA00023015"/>
    </source>
</evidence>
<dbReference type="RefSeq" id="XP_040661697.1">
    <property type="nucleotide sequence ID" value="XM_040813968.1"/>
</dbReference>
<evidence type="ECO:0000256" key="5">
    <source>
        <dbReference type="SAM" id="MobiDB-lite"/>
    </source>
</evidence>
<dbReference type="Pfam" id="PF00172">
    <property type="entry name" value="Zn_clus"/>
    <property type="match status" value="1"/>
</dbReference>
<evidence type="ECO:0000259" key="6">
    <source>
        <dbReference type="PROSITE" id="PS50048"/>
    </source>
</evidence>
<dbReference type="GO" id="GO:0045944">
    <property type="term" value="P:positive regulation of transcription by RNA polymerase II"/>
    <property type="evidence" value="ECO:0007669"/>
    <property type="project" value="TreeGrafter"/>
</dbReference>
<dbReference type="GO" id="GO:0003677">
    <property type="term" value="F:DNA binding"/>
    <property type="evidence" value="ECO:0007669"/>
    <property type="project" value="UniProtKB-KW"/>
</dbReference>
<feature type="region of interest" description="Disordered" evidence="5">
    <location>
        <begin position="575"/>
        <end position="598"/>
    </location>
</feature>
<dbReference type="SMART" id="SM00066">
    <property type="entry name" value="GAL4"/>
    <property type="match status" value="1"/>
</dbReference>
<dbReference type="PROSITE" id="PS00463">
    <property type="entry name" value="ZN2_CY6_FUNGAL_1"/>
    <property type="match status" value="1"/>
</dbReference>